<reference evidence="2 3" key="1">
    <citation type="submission" date="2015-06" db="EMBL/GenBank/DDBJ databases">
        <authorList>
            <person name="Wibberg Daniel"/>
        </authorList>
    </citation>
    <scope>NUCLEOTIDE SEQUENCE [LARGE SCALE GENOMIC DNA]</scope>
    <source>
        <strain evidence="2 3">T3/55T</strain>
    </source>
</reference>
<evidence type="ECO:0000313" key="3">
    <source>
        <dbReference type="Proteomes" id="UP000236497"/>
    </source>
</evidence>
<accession>A0A0H5SFL3</accession>
<organism evidence="2 3">
    <name type="scientific">Herbinix hemicellulosilytica</name>
    <dbReference type="NCBI Taxonomy" id="1564487"/>
    <lineage>
        <taxon>Bacteria</taxon>
        <taxon>Bacillati</taxon>
        <taxon>Bacillota</taxon>
        <taxon>Clostridia</taxon>
        <taxon>Lachnospirales</taxon>
        <taxon>Lachnospiraceae</taxon>
        <taxon>Herbinix</taxon>
    </lineage>
</organism>
<sequence length="512" mass="55958">MKKVLSLMMICILVLTSYIKAYAATPTAKEEVVYGLLAHDGSVRNLYVVNIFEGGLITDFGNYEKVKNLTDTEPIFVSGDMITVNTDSDKFYYQGYLVSKELPWDINIRYYLDDTEIAGGDLAGKNGRLKISISVNQNPNSDSIFFENYGLQISLVLDSSLCTDIIADNATLAEAGGKKQISFTVLPGKSFEGSVTADVKNFEMESISINAVRLNFDMDIDTDDYVDRFSDLINGLEELDNGAGKLLCGIKELADGMDEYRNGVKAFSEGISNIPTGAGNILVGAEALSMGLSELAKENENIMNGAYTLQKAAFDAVNAQLSGMGLNLPLLTPENYDSVLSGIPDLYMIKMQLDGVTQFINGLKDYTGAVTQLSKGAGDLSEGIKLFKESASEIASAAEALYDGAEKINAGIKELYEGMNNFKKGTGEFKSKTSGMEDKLKQEIDKLIKDLFGSEKQVKSFVSEKNTKIISLQFVLRTDSIKITNVSAAEIAESVKLTFWQKLLKLFGFYKN</sequence>
<dbReference type="Proteomes" id="UP000236497">
    <property type="component" value="Unassembled WGS sequence"/>
</dbReference>
<keyword evidence="3" id="KW-1185">Reference proteome</keyword>
<evidence type="ECO:0000313" key="2">
    <source>
        <dbReference type="EMBL" id="CRZ34267.1"/>
    </source>
</evidence>
<feature type="signal peptide" evidence="1">
    <location>
        <begin position="1"/>
        <end position="23"/>
    </location>
</feature>
<dbReference type="RefSeq" id="WP_103202390.1">
    <property type="nucleotide sequence ID" value="NZ_CVTD020000015.1"/>
</dbReference>
<dbReference type="Gene3D" id="1.10.287.950">
    <property type="entry name" value="Methyl-accepting chemotaxis protein"/>
    <property type="match status" value="1"/>
</dbReference>
<name>A0A0H5SFL3_HERHM</name>
<evidence type="ECO:0000256" key="1">
    <source>
        <dbReference type="SAM" id="SignalP"/>
    </source>
</evidence>
<dbReference type="EMBL" id="CVTD020000015">
    <property type="protein sequence ID" value="CRZ34267.1"/>
    <property type="molecule type" value="Genomic_DNA"/>
</dbReference>
<proteinExistence type="predicted"/>
<protein>
    <recommendedName>
        <fullName evidence="4">Secreted protein</fullName>
    </recommendedName>
</protein>
<gene>
    <name evidence="2" type="ORF">HHT355_1065</name>
</gene>
<dbReference type="AlphaFoldDB" id="A0A0H5SFL3"/>
<feature type="chain" id="PRO_5005224591" description="Secreted protein" evidence="1">
    <location>
        <begin position="24"/>
        <end position="512"/>
    </location>
</feature>
<evidence type="ECO:0008006" key="4">
    <source>
        <dbReference type="Google" id="ProtNLM"/>
    </source>
</evidence>
<dbReference type="OrthoDB" id="9815841at2"/>
<keyword evidence="1" id="KW-0732">Signal</keyword>